<evidence type="ECO:0000256" key="6">
    <source>
        <dbReference type="ARBA" id="ARBA00023163"/>
    </source>
</evidence>
<sequence length="366" mass="41019">MGIPVRQRMICHRRDFVQVIGYCLRMRSLFGNMERKPRVHLLKCESHAPLIIELLNLSPDVAPMTEQWLLEVFYHPNREDKILPFGTMNCLFRFSHFVPTTIDLRHRRGECLRHNFITNTPRHYCKGCKRYWTRGGTLRNVPVGGGCRKNKRIKRAFPSTTPTQGIGNNLKPNANPNLDYSTVSNTNFNPLYGLIQQNPKYPRFNNRVESISNTDVSKYDLIHPQMSSLGLGFSSSDHGANYDHNTISFLSSYPSMFSVGSSSSCTSTSDPTVGSLLTSSLQQQQRFMGFAPYKDGGGSLASDVQMDGTRTSTIWNNDFTCHNDNDQIKGVDSSDPSSFLWNTAGGNGGEWLDPTSNACSSVPSLI</sequence>
<keyword evidence="12" id="KW-1185">Reference proteome</keyword>
<dbReference type="PANTHER" id="PTHR31992:SF344">
    <property type="entry name" value="DOF ZINC FINGER PROTEIN"/>
    <property type="match status" value="1"/>
</dbReference>
<accession>A0A2U1PDH3</accession>
<dbReference type="AlphaFoldDB" id="A0A2U1PDH3"/>
<evidence type="ECO:0000256" key="2">
    <source>
        <dbReference type="ARBA" id="ARBA00022771"/>
    </source>
</evidence>
<organism evidence="11 12">
    <name type="scientific">Artemisia annua</name>
    <name type="common">Sweet wormwood</name>
    <dbReference type="NCBI Taxonomy" id="35608"/>
    <lineage>
        <taxon>Eukaryota</taxon>
        <taxon>Viridiplantae</taxon>
        <taxon>Streptophyta</taxon>
        <taxon>Embryophyta</taxon>
        <taxon>Tracheophyta</taxon>
        <taxon>Spermatophyta</taxon>
        <taxon>Magnoliopsida</taxon>
        <taxon>eudicotyledons</taxon>
        <taxon>Gunneridae</taxon>
        <taxon>Pentapetalae</taxon>
        <taxon>asterids</taxon>
        <taxon>campanulids</taxon>
        <taxon>Asterales</taxon>
        <taxon>Asteraceae</taxon>
        <taxon>Asteroideae</taxon>
        <taxon>Anthemideae</taxon>
        <taxon>Artemisiinae</taxon>
        <taxon>Artemisia</taxon>
    </lineage>
</organism>
<feature type="domain" description="Dof-type" evidence="10">
    <location>
        <begin position="98"/>
        <end position="152"/>
    </location>
</feature>
<dbReference type="GO" id="GO:0003677">
    <property type="term" value="F:DNA binding"/>
    <property type="evidence" value="ECO:0007669"/>
    <property type="project" value="UniProtKB-UniRule"/>
</dbReference>
<dbReference type="GO" id="GO:0008270">
    <property type="term" value="F:zinc ion binding"/>
    <property type="evidence" value="ECO:0007669"/>
    <property type="project" value="UniProtKB-KW"/>
</dbReference>
<reference evidence="11 12" key="1">
    <citation type="journal article" date="2018" name="Mol. Plant">
        <title>The genome of Artemisia annua provides insight into the evolution of Asteraceae family and artemisinin biosynthesis.</title>
        <authorList>
            <person name="Shen Q."/>
            <person name="Zhang L."/>
            <person name="Liao Z."/>
            <person name="Wang S."/>
            <person name="Yan T."/>
            <person name="Shi P."/>
            <person name="Liu M."/>
            <person name="Fu X."/>
            <person name="Pan Q."/>
            <person name="Wang Y."/>
            <person name="Lv Z."/>
            <person name="Lu X."/>
            <person name="Zhang F."/>
            <person name="Jiang W."/>
            <person name="Ma Y."/>
            <person name="Chen M."/>
            <person name="Hao X."/>
            <person name="Li L."/>
            <person name="Tang Y."/>
            <person name="Lv G."/>
            <person name="Zhou Y."/>
            <person name="Sun X."/>
            <person name="Brodelius P.E."/>
            <person name="Rose J.K.C."/>
            <person name="Tang K."/>
        </authorList>
    </citation>
    <scope>NUCLEOTIDE SEQUENCE [LARGE SCALE GENOMIC DNA]</scope>
    <source>
        <strain evidence="12">cv. Huhao1</strain>
        <tissue evidence="11">Leaf</tissue>
    </source>
</reference>
<dbReference type="InterPro" id="IPR045174">
    <property type="entry name" value="Dof"/>
</dbReference>
<dbReference type="STRING" id="35608.A0A2U1PDH3"/>
<evidence type="ECO:0000256" key="7">
    <source>
        <dbReference type="ARBA" id="ARBA00023242"/>
    </source>
</evidence>
<dbReference type="Pfam" id="PF02701">
    <property type="entry name" value="Zn_ribbon_Dof"/>
    <property type="match status" value="1"/>
</dbReference>
<dbReference type="InterPro" id="IPR003851">
    <property type="entry name" value="Znf_Dof"/>
</dbReference>
<evidence type="ECO:0000256" key="5">
    <source>
        <dbReference type="ARBA" id="ARBA00023125"/>
    </source>
</evidence>
<dbReference type="PANTHER" id="PTHR31992">
    <property type="entry name" value="DOF ZINC FINGER PROTEIN DOF1.4-RELATED"/>
    <property type="match status" value="1"/>
</dbReference>
<keyword evidence="4 9" id="KW-0805">Transcription regulation</keyword>
<evidence type="ECO:0000313" key="11">
    <source>
        <dbReference type="EMBL" id="PWA83804.1"/>
    </source>
</evidence>
<dbReference type="Proteomes" id="UP000245207">
    <property type="component" value="Unassembled WGS sequence"/>
</dbReference>
<protein>
    <recommendedName>
        <fullName evidence="9">Dof zinc finger protein</fullName>
    </recommendedName>
</protein>
<dbReference type="GO" id="GO:0005634">
    <property type="term" value="C:nucleus"/>
    <property type="evidence" value="ECO:0007669"/>
    <property type="project" value="UniProtKB-SubCell"/>
</dbReference>
<comment type="caution">
    <text evidence="11">The sequence shown here is derived from an EMBL/GenBank/DDBJ whole genome shotgun (WGS) entry which is preliminary data.</text>
</comment>
<proteinExistence type="predicted"/>
<evidence type="ECO:0000256" key="1">
    <source>
        <dbReference type="ARBA" id="ARBA00022723"/>
    </source>
</evidence>
<dbReference type="GO" id="GO:0003700">
    <property type="term" value="F:DNA-binding transcription factor activity"/>
    <property type="evidence" value="ECO:0007669"/>
    <property type="project" value="UniProtKB-UniRule"/>
</dbReference>
<keyword evidence="7 8" id="KW-0539">Nucleus</keyword>
<keyword evidence="2 8" id="KW-0863">Zinc-finger</keyword>
<evidence type="ECO:0000256" key="3">
    <source>
        <dbReference type="ARBA" id="ARBA00022833"/>
    </source>
</evidence>
<name>A0A2U1PDH3_ARTAN</name>
<keyword evidence="1 9" id="KW-0479">Metal-binding</keyword>
<dbReference type="PROSITE" id="PS50884">
    <property type="entry name" value="ZF_DOF_2"/>
    <property type="match status" value="1"/>
</dbReference>
<dbReference type="OrthoDB" id="1927254at2759"/>
<dbReference type="EMBL" id="PKPP01001303">
    <property type="protein sequence ID" value="PWA83804.1"/>
    <property type="molecule type" value="Genomic_DNA"/>
</dbReference>
<gene>
    <name evidence="11" type="ORF">CTI12_AA162630</name>
</gene>
<evidence type="ECO:0000256" key="9">
    <source>
        <dbReference type="RuleBase" id="RU369094"/>
    </source>
</evidence>
<keyword evidence="3 9" id="KW-0862">Zinc</keyword>
<keyword evidence="6 9" id="KW-0804">Transcription</keyword>
<comment type="function">
    <text evidence="9">Transcription factor that binds specifically to a 5'-AA[AG]G-3' consensus core sequence.</text>
</comment>
<evidence type="ECO:0000256" key="8">
    <source>
        <dbReference type="PROSITE-ProRule" id="PRU00071"/>
    </source>
</evidence>
<comment type="subcellular location">
    <subcellularLocation>
        <location evidence="8 9">Nucleus</location>
    </subcellularLocation>
</comment>
<evidence type="ECO:0000256" key="4">
    <source>
        <dbReference type="ARBA" id="ARBA00023015"/>
    </source>
</evidence>
<evidence type="ECO:0000259" key="10">
    <source>
        <dbReference type="PROSITE" id="PS50884"/>
    </source>
</evidence>
<evidence type="ECO:0000313" key="12">
    <source>
        <dbReference type="Proteomes" id="UP000245207"/>
    </source>
</evidence>
<keyword evidence="5 8" id="KW-0238">DNA-binding</keyword>